<feature type="binding site" evidence="10">
    <location>
        <position position="70"/>
    </location>
    <ligand>
        <name>Mg(2+)</name>
        <dbReference type="ChEBI" id="CHEBI:18420"/>
    </ligand>
</feature>
<keyword evidence="7 10" id="KW-0546">Nucleotide metabolism</keyword>
<dbReference type="FunFam" id="3.90.950.10:FF:000001">
    <property type="entry name" value="dITP/XTP pyrophosphatase"/>
    <property type="match status" value="1"/>
</dbReference>
<dbReference type="Proteomes" id="UP000739538">
    <property type="component" value="Unassembled WGS sequence"/>
</dbReference>
<dbReference type="InterPro" id="IPR029001">
    <property type="entry name" value="ITPase-like_fam"/>
</dbReference>
<dbReference type="GO" id="GO:0005829">
    <property type="term" value="C:cytosol"/>
    <property type="evidence" value="ECO:0007669"/>
    <property type="project" value="TreeGrafter"/>
</dbReference>
<comment type="cofactor">
    <cofactor evidence="10">
        <name>Mg(2+)</name>
        <dbReference type="ChEBI" id="CHEBI:18420"/>
    </cofactor>
    <text evidence="10">Binds 1 Mg(2+) ion per subunit.</text>
</comment>
<dbReference type="AlphaFoldDB" id="A0A956NGC2"/>
<feature type="binding site" evidence="10">
    <location>
        <begin position="153"/>
        <end position="156"/>
    </location>
    <ligand>
        <name>substrate</name>
    </ligand>
</feature>
<evidence type="ECO:0000256" key="11">
    <source>
        <dbReference type="RuleBase" id="RU003781"/>
    </source>
</evidence>
<dbReference type="GO" id="GO:0000166">
    <property type="term" value="F:nucleotide binding"/>
    <property type="evidence" value="ECO:0007669"/>
    <property type="project" value="UniProtKB-KW"/>
</dbReference>
<keyword evidence="5 10" id="KW-0378">Hydrolase</keyword>
<proteinExistence type="inferred from homology"/>
<reference evidence="12" key="2">
    <citation type="journal article" date="2021" name="Microbiome">
        <title>Successional dynamics and alternative stable states in a saline activated sludge microbial community over 9 years.</title>
        <authorList>
            <person name="Wang Y."/>
            <person name="Ye J."/>
            <person name="Ju F."/>
            <person name="Liu L."/>
            <person name="Boyd J.A."/>
            <person name="Deng Y."/>
            <person name="Parks D.H."/>
            <person name="Jiang X."/>
            <person name="Yin X."/>
            <person name="Woodcroft B.J."/>
            <person name="Tyson G.W."/>
            <person name="Hugenholtz P."/>
            <person name="Polz M.F."/>
            <person name="Zhang T."/>
        </authorList>
    </citation>
    <scope>NUCLEOTIDE SEQUENCE</scope>
    <source>
        <strain evidence="12">HKST-UBA02</strain>
    </source>
</reference>
<dbReference type="InterPro" id="IPR002637">
    <property type="entry name" value="RdgB/HAM1"/>
</dbReference>
<dbReference type="SUPFAM" id="SSF52972">
    <property type="entry name" value="ITPase-like"/>
    <property type="match status" value="1"/>
</dbReference>
<dbReference type="Pfam" id="PF01725">
    <property type="entry name" value="Ham1p_like"/>
    <property type="match status" value="1"/>
</dbReference>
<sequence>MIELILATQNRDKVKELAHALEDLEVRVLSYDDVGGWPEIEETGETLEENARLKARVVSERFGKPTLADDTGLEVDALHGAPGVYSARFAGPEATYADNVAKLLKELDGVPKEKRTARFRCAIALVDPEKGTRVVEGAVAGRITTKPRGAGGFGYDPVFLCTESGRTFAEMTTAEKRGVSHRGRALDAARELLQQWYLHNH</sequence>
<dbReference type="GO" id="GO:0036222">
    <property type="term" value="F:XTP diphosphatase activity"/>
    <property type="evidence" value="ECO:0007669"/>
    <property type="project" value="UniProtKB-UniRule"/>
</dbReference>
<comment type="catalytic activity">
    <reaction evidence="10">
        <text>ITP + H2O = IMP + diphosphate + H(+)</text>
        <dbReference type="Rhea" id="RHEA:29399"/>
        <dbReference type="ChEBI" id="CHEBI:15377"/>
        <dbReference type="ChEBI" id="CHEBI:15378"/>
        <dbReference type="ChEBI" id="CHEBI:33019"/>
        <dbReference type="ChEBI" id="CHEBI:58053"/>
        <dbReference type="ChEBI" id="CHEBI:61402"/>
        <dbReference type="EC" id="3.6.1.66"/>
    </reaction>
</comment>
<gene>
    <name evidence="12" type="ORF">KDA27_22850</name>
</gene>
<organism evidence="12 13">
    <name type="scientific">Eiseniibacteriota bacterium</name>
    <dbReference type="NCBI Taxonomy" id="2212470"/>
    <lineage>
        <taxon>Bacteria</taxon>
        <taxon>Candidatus Eiseniibacteriota</taxon>
    </lineage>
</organism>
<evidence type="ECO:0000256" key="9">
    <source>
        <dbReference type="ARBA" id="ARBA00052017"/>
    </source>
</evidence>
<dbReference type="GO" id="GO:0017111">
    <property type="term" value="F:ribonucleoside triphosphate phosphatase activity"/>
    <property type="evidence" value="ECO:0007669"/>
    <property type="project" value="InterPro"/>
</dbReference>
<name>A0A956NGC2_UNCEI</name>
<dbReference type="PANTHER" id="PTHR11067">
    <property type="entry name" value="INOSINE TRIPHOSPHATE PYROPHOSPHATASE/HAM1 PROTEIN"/>
    <property type="match status" value="1"/>
</dbReference>
<comment type="subunit">
    <text evidence="2 10">Homodimer.</text>
</comment>
<comment type="catalytic activity">
    <reaction evidence="9 10">
        <text>XTP + H2O = XMP + diphosphate + H(+)</text>
        <dbReference type="Rhea" id="RHEA:28610"/>
        <dbReference type="ChEBI" id="CHEBI:15377"/>
        <dbReference type="ChEBI" id="CHEBI:15378"/>
        <dbReference type="ChEBI" id="CHEBI:33019"/>
        <dbReference type="ChEBI" id="CHEBI:57464"/>
        <dbReference type="ChEBI" id="CHEBI:61314"/>
        <dbReference type="EC" id="3.6.1.66"/>
    </reaction>
</comment>
<keyword evidence="6 10" id="KW-0460">Magnesium</keyword>
<keyword evidence="4 10" id="KW-0547">Nucleotide-binding</keyword>
<evidence type="ECO:0000256" key="4">
    <source>
        <dbReference type="ARBA" id="ARBA00022741"/>
    </source>
</evidence>
<protein>
    <recommendedName>
        <fullName evidence="10">dITP/XTP pyrophosphatase</fullName>
        <ecNumber evidence="10">3.6.1.66</ecNumber>
    </recommendedName>
    <alternativeName>
        <fullName evidence="10">Non-canonical purine NTP pyrophosphatase</fullName>
    </alternativeName>
    <alternativeName>
        <fullName evidence="10">Non-standard purine NTP pyrophosphatase</fullName>
    </alternativeName>
    <alternativeName>
        <fullName evidence="10">Nucleoside-triphosphate diphosphatase</fullName>
    </alternativeName>
    <alternativeName>
        <fullName evidence="10">Nucleoside-triphosphate pyrophosphatase</fullName>
        <shortName evidence="10">NTPase</shortName>
    </alternativeName>
</protein>
<feature type="binding site" evidence="10">
    <location>
        <position position="176"/>
    </location>
    <ligand>
        <name>substrate</name>
    </ligand>
</feature>
<reference evidence="12" key="1">
    <citation type="submission" date="2020-04" db="EMBL/GenBank/DDBJ databases">
        <authorList>
            <person name="Zhang T."/>
        </authorList>
    </citation>
    <scope>NUCLEOTIDE SEQUENCE</scope>
    <source>
        <strain evidence="12">HKST-UBA02</strain>
    </source>
</reference>
<dbReference type="GO" id="GO:0036220">
    <property type="term" value="F:ITP diphosphatase activity"/>
    <property type="evidence" value="ECO:0007669"/>
    <property type="project" value="UniProtKB-UniRule"/>
</dbReference>
<dbReference type="GO" id="GO:0009146">
    <property type="term" value="P:purine nucleoside triphosphate catabolic process"/>
    <property type="evidence" value="ECO:0007669"/>
    <property type="project" value="UniProtKB-UniRule"/>
</dbReference>
<evidence type="ECO:0000256" key="1">
    <source>
        <dbReference type="ARBA" id="ARBA00008023"/>
    </source>
</evidence>
<feature type="binding site" evidence="10">
    <location>
        <begin position="181"/>
        <end position="182"/>
    </location>
    <ligand>
        <name>substrate</name>
    </ligand>
</feature>
<feature type="binding site" evidence="10">
    <location>
        <position position="41"/>
    </location>
    <ligand>
        <name>Mg(2+)</name>
        <dbReference type="ChEBI" id="CHEBI:18420"/>
    </ligand>
</feature>
<evidence type="ECO:0000256" key="5">
    <source>
        <dbReference type="ARBA" id="ARBA00022801"/>
    </source>
</evidence>
<feature type="binding site" evidence="10">
    <location>
        <begin position="8"/>
        <end position="13"/>
    </location>
    <ligand>
        <name>substrate</name>
    </ligand>
</feature>
<evidence type="ECO:0000256" key="7">
    <source>
        <dbReference type="ARBA" id="ARBA00023080"/>
    </source>
</evidence>
<keyword evidence="3 10" id="KW-0479">Metal-binding</keyword>
<comment type="similarity">
    <text evidence="1 10 11">Belongs to the HAM1 NTPase family.</text>
</comment>
<comment type="function">
    <text evidence="10">Pyrophosphatase that catalyzes the hydrolysis of nucleoside triphosphates to their monophosphate derivatives, with a high preference for the non-canonical purine nucleotides XTP (xanthosine triphosphate), dITP (deoxyinosine triphosphate) and ITP. Seems to function as a house-cleaning enzyme that removes non-canonical purine nucleotides from the nucleotide pool, thus preventing their incorporation into DNA/RNA and avoiding chromosomal lesions.</text>
</comment>
<evidence type="ECO:0000256" key="8">
    <source>
        <dbReference type="ARBA" id="ARBA00051875"/>
    </source>
</evidence>
<dbReference type="CDD" id="cd00515">
    <property type="entry name" value="HAM1"/>
    <property type="match status" value="1"/>
</dbReference>
<evidence type="ECO:0000256" key="6">
    <source>
        <dbReference type="ARBA" id="ARBA00022842"/>
    </source>
</evidence>
<accession>A0A956NGC2</accession>
<evidence type="ECO:0000313" key="13">
    <source>
        <dbReference type="Proteomes" id="UP000739538"/>
    </source>
</evidence>
<comment type="catalytic activity">
    <reaction evidence="8 10">
        <text>dITP + H2O = dIMP + diphosphate + H(+)</text>
        <dbReference type="Rhea" id="RHEA:28342"/>
        <dbReference type="ChEBI" id="CHEBI:15377"/>
        <dbReference type="ChEBI" id="CHEBI:15378"/>
        <dbReference type="ChEBI" id="CHEBI:33019"/>
        <dbReference type="ChEBI" id="CHEBI:61194"/>
        <dbReference type="ChEBI" id="CHEBI:61382"/>
        <dbReference type="EC" id="3.6.1.66"/>
    </reaction>
</comment>
<evidence type="ECO:0000256" key="3">
    <source>
        <dbReference type="ARBA" id="ARBA00022723"/>
    </source>
</evidence>
<dbReference type="GO" id="GO:0046872">
    <property type="term" value="F:metal ion binding"/>
    <property type="evidence" value="ECO:0007669"/>
    <property type="project" value="UniProtKB-KW"/>
</dbReference>
<dbReference type="EMBL" id="JAGQHS010000196">
    <property type="protein sequence ID" value="MCA9758653.1"/>
    <property type="molecule type" value="Genomic_DNA"/>
</dbReference>
<dbReference type="Gene3D" id="3.90.950.10">
    <property type="match status" value="1"/>
</dbReference>
<feature type="active site" description="Proton acceptor" evidence="10">
    <location>
        <position position="70"/>
    </location>
</feature>
<dbReference type="GO" id="GO:0009117">
    <property type="term" value="P:nucleotide metabolic process"/>
    <property type="evidence" value="ECO:0007669"/>
    <property type="project" value="UniProtKB-KW"/>
</dbReference>
<dbReference type="PANTHER" id="PTHR11067:SF9">
    <property type="entry name" value="INOSINE TRIPHOSPHATE PYROPHOSPHATASE"/>
    <property type="match status" value="1"/>
</dbReference>
<dbReference type="EC" id="3.6.1.66" evidence="10"/>
<evidence type="ECO:0000256" key="10">
    <source>
        <dbReference type="HAMAP-Rule" id="MF_01405"/>
    </source>
</evidence>
<dbReference type="InterPro" id="IPR020922">
    <property type="entry name" value="dITP/XTP_pyrophosphatase"/>
</dbReference>
<dbReference type="GO" id="GO:0035870">
    <property type="term" value="F:dITP diphosphatase activity"/>
    <property type="evidence" value="ECO:0007669"/>
    <property type="project" value="UniProtKB-UniRule"/>
</dbReference>
<dbReference type="HAMAP" id="MF_01405">
    <property type="entry name" value="Non_canon_purine_NTPase"/>
    <property type="match status" value="1"/>
</dbReference>
<comment type="caution">
    <text evidence="12">The sequence shown here is derived from an EMBL/GenBank/DDBJ whole genome shotgun (WGS) entry which is preliminary data.</text>
</comment>
<dbReference type="NCBIfam" id="NF011397">
    <property type="entry name" value="PRK14822.1"/>
    <property type="match status" value="1"/>
</dbReference>
<evidence type="ECO:0000313" key="12">
    <source>
        <dbReference type="EMBL" id="MCA9758653.1"/>
    </source>
</evidence>
<evidence type="ECO:0000256" key="2">
    <source>
        <dbReference type="ARBA" id="ARBA00011738"/>
    </source>
</evidence>
<feature type="binding site" evidence="10">
    <location>
        <position position="71"/>
    </location>
    <ligand>
        <name>substrate</name>
    </ligand>
</feature>
<dbReference type="NCBIfam" id="TIGR00042">
    <property type="entry name" value="RdgB/HAM1 family non-canonical purine NTP pyrophosphatase"/>
    <property type="match status" value="1"/>
</dbReference>